<proteinExistence type="predicted"/>
<dbReference type="Proteomes" id="UP001374584">
    <property type="component" value="Unassembled WGS sequence"/>
</dbReference>
<organism evidence="1 2">
    <name type="scientific">Phaseolus coccineus</name>
    <name type="common">Scarlet runner bean</name>
    <name type="synonym">Phaseolus multiflorus</name>
    <dbReference type="NCBI Taxonomy" id="3886"/>
    <lineage>
        <taxon>Eukaryota</taxon>
        <taxon>Viridiplantae</taxon>
        <taxon>Streptophyta</taxon>
        <taxon>Embryophyta</taxon>
        <taxon>Tracheophyta</taxon>
        <taxon>Spermatophyta</taxon>
        <taxon>Magnoliopsida</taxon>
        <taxon>eudicotyledons</taxon>
        <taxon>Gunneridae</taxon>
        <taxon>Pentapetalae</taxon>
        <taxon>rosids</taxon>
        <taxon>fabids</taxon>
        <taxon>Fabales</taxon>
        <taxon>Fabaceae</taxon>
        <taxon>Papilionoideae</taxon>
        <taxon>50 kb inversion clade</taxon>
        <taxon>NPAAA clade</taxon>
        <taxon>indigoferoid/millettioid clade</taxon>
        <taxon>Phaseoleae</taxon>
        <taxon>Phaseolus</taxon>
    </lineage>
</organism>
<evidence type="ECO:0000313" key="2">
    <source>
        <dbReference type="Proteomes" id="UP001374584"/>
    </source>
</evidence>
<gene>
    <name evidence="1" type="ORF">VNO80_10349</name>
</gene>
<dbReference type="EMBL" id="JAYMYR010000004">
    <property type="protein sequence ID" value="KAK7368324.1"/>
    <property type="molecule type" value="Genomic_DNA"/>
</dbReference>
<name>A0AAN9N7Y9_PHACN</name>
<comment type="caution">
    <text evidence="1">The sequence shown here is derived from an EMBL/GenBank/DDBJ whole genome shotgun (WGS) entry which is preliminary data.</text>
</comment>
<sequence>MIRQEQPSWSPMKLNHLPMDPLTHKIVRLFLPCNLSFLHLLSLNFQLWTWFKYVPALQRVVMSKDEQMTSFVVEKMRQNMCQLLYNFAPPPHSLPFISLQYEHNSTIAVIEGEGDDALQVFAPIDLD</sequence>
<evidence type="ECO:0000313" key="1">
    <source>
        <dbReference type="EMBL" id="KAK7368324.1"/>
    </source>
</evidence>
<protein>
    <submittedName>
        <fullName evidence="1">Uncharacterized protein</fullName>
    </submittedName>
</protein>
<reference evidence="1 2" key="1">
    <citation type="submission" date="2024-01" db="EMBL/GenBank/DDBJ databases">
        <title>The genomes of 5 underutilized Papilionoideae crops provide insights into root nodulation and disease resistanc.</title>
        <authorList>
            <person name="Jiang F."/>
        </authorList>
    </citation>
    <scope>NUCLEOTIDE SEQUENCE [LARGE SCALE GENOMIC DNA]</scope>
    <source>
        <strain evidence="1">JINMINGXINNONG_FW02</strain>
        <tissue evidence="1">Leaves</tissue>
    </source>
</reference>
<keyword evidence="2" id="KW-1185">Reference proteome</keyword>
<dbReference type="AlphaFoldDB" id="A0AAN9N7Y9"/>
<accession>A0AAN9N7Y9</accession>